<evidence type="ECO:0000256" key="6">
    <source>
        <dbReference type="ARBA" id="ARBA00023170"/>
    </source>
</evidence>
<keyword evidence="6 8" id="KW-0675">Receptor</keyword>
<dbReference type="GO" id="GO:0004930">
    <property type="term" value="F:G protein-coupled receptor activity"/>
    <property type="evidence" value="ECO:0007669"/>
    <property type="project" value="UniProtKB-KW"/>
</dbReference>
<comment type="subcellular location">
    <subcellularLocation>
        <location evidence="1">Membrane</location>
        <topology evidence="1">Multi-pass membrane protein</topology>
    </subcellularLocation>
</comment>
<dbReference type="PRINTS" id="PR00237">
    <property type="entry name" value="GPCRRHODOPSN"/>
</dbReference>
<feature type="non-terminal residue" evidence="11">
    <location>
        <position position="361"/>
    </location>
</feature>
<feature type="transmembrane region" description="Helical" evidence="9">
    <location>
        <begin position="42"/>
        <end position="64"/>
    </location>
</feature>
<dbReference type="InterPro" id="IPR000276">
    <property type="entry name" value="GPCR_Rhodpsn"/>
</dbReference>
<evidence type="ECO:0000256" key="2">
    <source>
        <dbReference type="ARBA" id="ARBA00022692"/>
    </source>
</evidence>
<proteinExistence type="inferred from homology"/>
<dbReference type="PROSITE" id="PS00237">
    <property type="entry name" value="G_PROTEIN_RECEP_F1_1"/>
    <property type="match status" value="1"/>
</dbReference>
<keyword evidence="7 8" id="KW-0807">Transducer</keyword>
<dbReference type="InterPro" id="IPR017452">
    <property type="entry name" value="GPCR_Rhodpsn_7TM"/>
</dbReference>
<evidence type="ECO:0000256" key="8">
    <source>
        <dbReference type="RuleBase" id="RU000688"/>
    </source>
</evidence>
<dbReference type="Pfam" id="PF00001">
    <property type="entry name" value="7tm_1"/>
    <property type="match status" value="1"/>
</dbReference>
<feature type="transmembrane region" description="Helical" evidence="9">
    <location>
        <begin position="216"/>
        <end position="238"/>
    </location>
</feature>
<dbReference type="AlphaFoldDB" id="A0A3M7S7F9"/>
<reference evidence="11 12" key="1">
    <citation type="journal article" date="2018" name="Sci. Rep.">
        <title>Genomic signatures of local adaptation to the degree of environmental predictability in rotifers.</title>
        <authorList>
            <person name="Franch-Gras L."/>
            <person name="Hahn C."/>
            <person name="Garcia-Roger E.M."/>
            <person name="Carmona M.J."/>
            <person name="Serra M."/>
            <person name="Gomez A."/>
        </authorList>
    </citation>
    <scope>NUCLEOTIDE SEQUENCE [LARGE SCALE GENOMIC DNA]</scope>
    <source>
        <strain evidence="11">HYR1</strain>
    </source>
</reference>
<protein>
    <submittedName>
        <fullName evidence="11">B1 bradykinin receptor-like</fullName>
    </submittedName>
</protein>
<keyword evidence="3 9" id="KW-1133">Transmembrane helix</keyword>
<dbReference type="SUPFAM" id="SSF81321">
    <property type="entry name" value="Family A G protein-coupled receptor-like"/>
    <property type="match status" value="1"/>
</dbReference>
<evidence type="ECO:0000313" key="12">
    <source>
        <dbReference type="Proteomes" id="UP000276133"/>
    </source>
</evidence>
<dbReference type="PANTHER" id="PTHR24243">
    <property type="entry name" value="G-PROTEIN COUPLED RECEPTOR"/>
    <property type="match status" value="1"/>
</dbReference>
<gene>
    <name evidence="11" type="ORF">BpHYR1_003944</name>
</gene>
<dbReference type="PANTHER" id="PTHR24243:SF230">
    <property type="entry name" value="G-PROTEIN COUPLED RECEPTORS FAMILY 1 PROFILE DOMAIN-CONTAINING PROTEIN"/>
    <property type="match status" value="1"/>
</dbReference>
<dbReference type="EMBL" id="REGN01001897">
    <property type="protein sequence ID" value="RNA31764.1"/>
    <property type="molecule type" value="Genomic_DNA"/>
</dbReference>
<keyword evidence="4 8" id="KW-0297">G-protein coupled receptor</keyword>
<feature type="transmembrane region" description="Helical" evidence="9">
    <location>
        <begin position="169"/>
        <end position="190"/>
    </location>
</feature>
<feature type="transmembrane region" description="Helical" evidence="9">
    <location>
        <begin position="308"/>
        <end position="331"/>
    </location>
</feature>
<feature type="transmembrane region" description="Helical" evidence="9">
    <location>
        <begin position="76"/>
        <end position="94"/>
    </location>
</feature>
<comment type="similarity">
    <text evidence="8">Belongs to the G-protein coupled receptor 1 family.</text>
</comment>
<dbReference type="Gene3D" id="1.20.1070.10">
    <property type="entry name" value="Rhodopsin 7-helix transmembrane proteins"/>
    <property type="match status" value="1"/>
</dbReference>
<dbReference type="GO" id="GO:0005886">
    <property type="term" value="C:plasma membrane"/>
    <property type="evidence" value="ECO:0007669"/>
    <property type="project" value="TreeGrafter"/>
</dbReference>
<dbReference type="PROSITE" id="PS50262">
    <property type="entry name" value="G_PROTEIN_RECEP_F1_2"/>
    <property type="match status" value="1"/>
</dbReference>
<feature type="transmembrane region" description="Helical" evidence="9">
    <location>
        <begin position="135"/>
        <end position="153"/>
    </location>
</feature>
<evidence type="ECO:0000256" key="5">
    <source>
        <dbReference type="ARBA" id="ARBA00023136"/>
    </source>
</evidence>
<dbReference type="OrthoDB" id="9990906at2759"/>
<evidence type="ECO:0000256" key="4">
    <source>
        <dbReference type="ARBA" id="ARBA00023040"/>
    </source>
</evidence>
<feature type="domain" description="G-protein coupled receptors family 1 profile" evidence="10">
    <location>
        <begin position="55"/>
        <end position="330"/>
    </location>
</feature>
<evidence type="ECO:0000256" key="7">
    <source>
        <dbReference type="ARBA" id="ARBA00023224"/>
    </source>
</evidence>
<keyword evidence="2 8" id="KW-0812">Transmembrane</keyword>
<accession>A0A3M7S7F9</accession>
<sequence length="361" mass="42469">MKNVDKLNELQKDEISSTQEYFQMTKTNYLLIFYELSKWSNVVFITLITLFGIYGNLISIKIFTSPSYKNVKPLKYYLILLSVSDLSVLVTHYIDFTFRSWVNLLAIYSTKFNFVDKFNFFCKLVPYLRNVFKTLSVYLLLIMTLHRFILLYFPMTKSRLNSAKFNKKLLFFLLITSLLVNFGILFFNSIAVHQVNGEHFCTIQPKYIKINLYSEIFFILFTILIPSIFFLLFSLVLLKKIIRLDKKNDFFLGKNHAIQTNVYSMITFNENVNYSHSKSNQTLCVVKNIEPVFGSKVKKNGFSVRTTYMMVLLSKWFVLLHFPYFLTWLVFYSHLNYSSGENFKSVNTSDTNFGATFADRT</sequence>
<evidence type="ECO:0000256" key="1">
    <source>
        <dbReference type="ARBA" id="ARBA00004141"/>
    </source>
</evidence>
<name>A0A3M7S7F9_BRAPC</name>
<evidence type="ECO:0000256" key="9">
    <source>
        <dbReference type="SAM" id="Phobius"/>
    </source>
</evidence>
<evidence type="ECO:0000256" key="3">
    <source>
        <dbReference type="ARBA" id="ARBA00022989"/>
    </source>
</evidence>
<keyword evidence="12" id="KW-1185">Reference proteome</keyword>
<comment type="caution">
    <text evidence="11">The sequence shown here is derived from an EMBL/GenBank/DDBJ whole genome shotgun (WGS) entry which is preliminary data.</text>
</comment>
<keyword evidence="5 9" id="KW-0472">Membrane</keyword>
<dbReference type="Proteomes" id="UP000276133">
    <property type="component" value="Unassembled WGS sequence"/>
</dbReference>
<evidence type="ECO:0000313" key="11">
    <source>
        <dbReference type="EMBL" id="RNA31764.1"/>
    </source>
</evidence>
<organism evidence="11 12">
    <name type="scientific">Brachionus plicatilis</name>
    <name type="common">Marine rotifer</name>
    <name type="synonym">Brachionus muelleri</name>
    <dbReference type="NCBI Taxonomy" id="10195"/>
    <lineage>
        <taxon>Eukaryota</taxon>
        <taxon>Metazoa</taxon>
        <taxon>Spiralia</taxon>
        <taxon>Gnathifera</taxon>
        <taxon>Rotifera</taxon>
        <taxon>Eurotatoria</taxon>
        <taxon>Monogononta</taxon>
        <taxon>Pseudotrocha</taxon>
        <taxon>Ploima</taxon>
        <taxon>Brachionidae</taxon>
        <taxon>Brachionus</taxon>
    </lineage>
</organism>
<evidence type="ECO:0000259" key="10">
    <source>
        <dbReference type="PROSITE" id="PS50262"/>
    </source>
</evidence>